<gene>
    <name evidence="2" type="ordered locus">Afer_1298</name>
</gene>
<sequence length="172" mass="18215">MTNPLGVTPVGETESRRSVASMEPSWAGAGTRSVPREGSAVPERPSWIQAGRELGSLVRRPSRSAHRAAGANFDGDAMMQERLMQVRTRGSRNGSWSEDADPEGSVTTSRVLALVVATTREYVVPERGARIAQVVIPDQSPPPPSGAEGVATTTRAERGPVSVHTVGTYEGP</sequence>
<accession>C7LZS0</accession>
<dbReference type="EMBL" id="CP001631">
    <property type="protein sequence ID" value="ACU54228.1"/>
    <property type="molecule type" value="Genomic_DNA"/>
</dbReference>
<dbReference type="KEGG" id="afo:Afer_1298"/>
<organism evidence="2 3">
    <name type="scientific">Acidimicrobium ferrooxidans (strain DSM 10331 / JCM 15462 / NBRC 103882 / ICP)</name>
    <dbReference type="NCBI Taxonomy" id="525909"/>
    <lineage>
        <taxon>Bacteria</taxon>
        <taxon>Bacillati</taxon>
        <taxon>Actinomycetota</taxon>
        <taxon>Acidimicrobiia</taxon>
        <taxon>Acidimicrobiales</taxon>
        <taxon>Acidimicrobiaceae</taxon>
        <taxon>Acidimicrobium</taxon>
    </lineage>
</organism>
<name>C7LZS0_ACIFD</name>
<dbReference type="STRING" id="525909.Afer_1298"/>
<feature type="region of interest" description="Disordered" evidence="1">
    <location>
        <begin position="136"/>
        <end position="172"/>
    </location>
</feature>
<evidence type="ECO:0000313" key="2">
    <source>
        <dbReference type="EMBL" id="ACU54228.1"/>
    </source>
</evidence>
<reference evidence="2 3" key="1">
    <citation type="journal article" date="2009" name="Stand. Genomic Sci.">
        <title>Complete genome sequence of Acidimicrobium ferrooxidans type strain (ICP).</title>
        <authorList>
            <person name="Clum A."/>
            <person name="Nolan M."/>
            <person name="Lang E."/>
            <person name="Glavina Del Rio T."/>
            <person name="Tice H."/>
            <person name="Copeland A."/>
            <person name="Cheng J.F."/>
            <person name="Lucas S."/>
            <person name="Chen F."/>
            <person name="Bruce D."/>
            <person name="Goodwin L."/>
            <person name="Pitluck S."/>
            <person name="Ivanova N."/>
            <person name="Mavrommatis K."/>
            <person name="Mikhailova N."/>
            <person name="Pati A."/>
            <person name="Chen A."/>
            <person name="Palaniappan K."/>
            <person name="Goker M."/>
            <person name="Spring S."/>
            <person name="Land M."/>
            <person name="Hauser L."/>
            <person name="Chang Y.J."/>
            <person name="Jeffries C.C."/>
            <person name="Chain P."/>
            <person name="Bristow J."/>
            <person name="Eisen J.A."/>
            <person name="Markowitz V."/>
            <person name="Hugenholtz P."/>
            <person name="Kyrpides N.C."/>
            <person name="Klenk H.P."/>
            <person name="Lapidus A."/>
        </authorList>
    </citation>
    <scope>NUCLEOTIDE SEQUENCE [LARGE SCALE GENOMIC DNA]</scope>
    <source>
        <strain evidence="3">DSM 10331 / JCM 15462 / NBRC 103882 / ICP</strain>
    </source>
</reference>
<feature type="region of interest" description="Disordered" evidence="1">
    <location>
        <begin position="87"/>
        <end position="107"/>
    </location>
</feature>
<evidence type="ECO:0000313" key="3">
    <source>
        <dbReference type="Proteomes" id="UP000000771"/>
    </source>
</evidence>
<dbReference type="AlphaFoldDB" id="C7LZS0"/>
<feature type="region of interest" description="Disordered" evidence="1">
    <location>
        <begin position="1"/>
        <end position="45"/>
    </location>
</feature>
<keyword evidence="3" id="KW-1185">Reference proteome</keyword>
<protein>
    <submittedName>
        <fullName evidence="2">Uncharacterized protein</fullName>
    </submittedName>
</protein>
<proteinExistence type="predicted"/>
<dbReference type="Proteomes" id="UP000000771">
    <property type="component" value="Chromosome"/>
</dbReference>
<evidence type="ECO:0000256" key="1">
    <source>
        <dbReference type="SAM" id="MobiDB-lite"/>
    </source>
</evidence>
<dbReference type="HOGENOM" id="CLU_1551963_0_0_11"/>